<dbReference type="InterPro" id="IPR036305">
    <property type="entry name" value="RGS_sf"/>
</dbReference>
<evidence type="ECO:0000313" key="4">
    <source>
        <dbReference type="Proteomes" id="UP000193240"/>
    </source>
</evidence>
<feature type="transmembrane region" description="Helical" evidence="2">
    <location>
        <begin position="155"/>
        <end position="176"/>
    </location>
</feature>
<sequence>MALEKAQLGPLGQFYIAFEVLWNVLLVLAMIFLWRHRELPSVRMRKLPLLFAGVGALHIYGAISIWAYPFGAYFPCTVIFWMMSILVPVGMAMFQAANTQFLHVASRQKQLAHMSTLSDSSKKPISEKEAASMTDNRLKRILSGVERADKVDRSLVFIGLGMILQIAVSLLIFLGSEKFHPGWGLWDYSVKGTEAELYLKCNQGWEWWASIVWQFVWAWVYAPYMIWKSRGVRDVHGWRLQTICCCIAGLPATPLWLAGLYSPYMAAVGAYVPPPIWFGIFIFLMEIITLGFPIVGVFKAQSLRRETLEAIAEWEKRQALNNLDDKLAPDESTKDGSVYSDTYSKTTTLKSGGDITINTLESTRSSMLTMTALENALRSNAAPLLEFAALKDFSGENVSFLTHVADWRKYWFTPKGSTAEHRRQQFIAATHIYARFISLEFSEFPINISSREMKRLYNIFDATAVFLYRNKRGSLSSETSDSATPFDNVQPDDASASHSNMPPSPSGSTFGLRDLDALGRANLRAVSRLDALYQDERFADLEIPETFAEVIFDPAESEIKYLVLTNTWPKFVNAGRAASQISKDEETGNGWKQRMLCDRS</sequence>
<dbReference type="OMA" id="VAEFWIM"/>
<organism evidence="3 4">
    <name type="scientific">Epicoccum nigrum</name>
    <name type="common">Soil fungus</name>
    <name type="synonym">Epicoccum purpurascens</name>
    <dbReference type="NCBI Taxonomy" id="105696"/>
    <lineage>
        <taxon>Eukaryota</taxon>
        <taxon>Fungi</taxon>
        <taxon>Dikarya</taxon>
        <taxon>Ascomycota</taxon>
        <taxon>Pezizomycotina</taxon>
        <taxon>Dothideomycetes</taxon>
        <taxon>Pleosporomycetidae</taxon>
        <taxon>Pleosporales</taxon>
        <taxon>Pleosporineae</taxon>
        <taxon>Didymellaceae</taxon>
        <taxon>Epicoccum</taxon>
    </lineage>
</organism>
<dbReference type="InterPro" id="IPR044926">
    <property type="entry name" value="RGS_subdomain_2"/>
</dbReference>
<protein>
    <recommendedName>
        <fullName evidence="5">RGS domain-containing protein</fullName>
    </recommendedName>
</protein>
<accession>A0A1Y2M483</accession>
<feature type="transmembrane region" description="Helical" evidence="2">
    <location>
        <begin position="12"/>
        <end position="35"/>
    </location>
</feature>
<feature type="transmembrane region" description="Helical" evidence="2">
    <location>
        <begin position="47"/>
        <end position="66"/>
    </location>
</feature>
<keyword evidence="2" id="KW-0812">Transmembrane</keyword>
<evidence type="ECO:0000256" key="2">
    <source>
        <dbReference type="SAM" id="Phobius"/>
    </source>
</evidence>
<evidence type="ECO:0000256" key="1">
    <source>
        <dbReference type="SAM" id="MobiDB-lite"/>
    </source>
</evidence>
<evidence type="ECO:0008006" key="5">
    <source>
        <dbReference type="Google" id="ProtNLM"/>
    </source>
</evidence>
<name>A0A1Y2M483_EPING</name>
<evidence type="ECO:0000313" key="3">
    <source>
        <dbReference type="EMBL" id="OSS50900.1"/>
    </source>
</evidence>
<keyword evidence="2" id="KW-1133">Transmembrane helix</keyword>
<gene>
    <name evidence="3" type="ORF">B5807_04669</name>
</gene>
<keyword evidence="4" id="KW-1185">Reference proteome</keyword>
<feature type="compositionally biased region" description="Polar residues" evidence="1">
    <location>
        <begin position="476"/>
        <end position="487"/>
    </location>
</feature>
<feature type="transmembrane region" description="Helical" evidence="2">
    <location>
        <begin position="276"/>
        <end position="298"/>
    </location>
</feature>
<dbReference type="AlphaFoldDB" id="A0A1Y2M483"/>
<dbReference type="Gene3D" id="1.10.167.10">
    <property type="entry name" value="Regulator of G-protein Signalling 4, domain 2"/>
    <property type="match status" value="1"/>
</dbReference>
<proteinExistence type="predicted"/>
<keyword evidence="2" id="KW-0472">Membrane</keyword>
<feature type="transmembrane region" description="Helical" evidence="2">
    <location>
        <begin position="238"/>
        <end position="256"/>
    </location>
</feature>
<dbReference type="EMBL" id="KZ107841">
    <property type="protein sequence ID" value="OSS50900.1"/>
    <property type="molecule type" value="Genomic_DNA"/>
</dbReference>
<dbReference type="STRING" id="105696.A0A1Y2M483"/>
<dbReference type="InParanoid" id="A0A1Y2M483"/>
<feature type="region of interest" description="Disordered" evidence="1">
    <location>
        <begin position="476"/>
        <end position="509"/>
    </location>
</feature>
<dbReference type="SUPFAM" id="SSF48097">
    <property type="entry name" value="Regulator of G-protein signaling, RGS"/>
    <property type="match status" value="1"/>
</dbReference>
<feature type="compositionally biased region" description="Polar residues" evidence="1">
    <location>
        <begin position="496"/>
        <end position="509"/>
    </location>
</feature>
<dbReference type="Proteomes" id="UP000193240">
    <property type="component" value="Unassembled WGS sequence"/>
</dbReference>
<feature type="transmembrane region" description="Helical" evidence="2">
    <location>
        <begin position="72"/>
        <end position="94"/>
    </location>
</feature>
<reference evidence="3 4" key="1">
    <citation type="journal article" date="2017" name="Genome Announc.">
        <title>Genome sequence of the saprophytic ascomycete Epicoccum nigrum ICMP 19927 strain isolated from New Zealand.</title>
        <authorList>
            <person name="Fokin M."/>
            <person name="Fleetwood D."/>
            <person name="Weir B.S."/>
            <person name="Villas-Boas S.G."/>
        </authorList>
    </citation>
    <scope>NUCLEOTIDE SEQUENCE [LARGE SCALE GENOMIC DNA]</scope>
    <source>
        <strain evidence="3 4">ICMP 19927</strain>
    </source>
</reference>
<feature type="transmembrane region" description="Helical" evidence="2">
    <location>
        <begin position="207"/>
        <end position="226"/>
    </location>
</feature>